<evidence type="ECO:0000313" key="1">
    <source>
        <dbReference type="EMBL" id="KAH7919887.1"/>
    </source>
</evidence>
<dbReference type="Proteomes" id="UP000790709">
    <property type="component" value="Unassembled WGS sequence"/>
</dbReference>
<sequence length="227" mass="25298">MAPSRSASLTKKSKSDTSTMKQGTLGFASAKRTNSNISAKEKQQPIVTRRASSLVQKPKAESVVDQQAQESDPDVLEISSTEEYSPVPVVSARNTRTSAKAQAGKGSGKKVKQPEVSHEPEAVIQEREKLDVADKAGRYRKHFGEVRAKMGFMEPIHAENQNKIHQILRVFDMSYEYGPCVGMTRLERWERAESYGLNPPPEVRDILLTKEGIEQDEYAQCVLYGEV</sequence>
<keyword evidence="2" id="KW-1185">Reference proteome</keyword>
<protein>
    <submittedName>
        <fullName evidence="1">Uncharacterized protein</fullName>
    </submittedName>
</protein>
<gene>
    <name evidence="1" type="ORF">BV22DRAFT_1040503</name>
</gene>
<reference evidence="1" key="1">
    <citation type="journal article" date="2021" name="New Phytol.">
        <title>Evolutionary innovations through gain and loss of genes in the ectomycorrhizal Boletales.</title>
        <authorList>
            <person name="Wu G."/>
            <person name="Miyauchi S."/>
            <person name="Morin E."/>
            <person name="Kuo A."/>
            <person name="Drula E."/>
            <person name="Varga T."/>
            <person name="Kohler A."/>
            <person name="Feng B."/>
            <person name="Cao Y."/>
            <person name="Lipzen A."/>
            <person name="Daum C."/>
            <person name="Hundley H."/>
            <person name="Pangilinan J."/>
            <person name="Johnson J."/>
            <person name="Barry K."/>
            <person name="LaButti K."/>
            <person name="Ng V."/>
            <person name="Ahrendt S."/>
            <person name="Min B."/>
            <person name="Choi I.G."/>
            <person name="Park H."/>
            <person name="Plett J.M."/>
            <person name="Magnuson J."/>
            <person name="Spatafora J.W."/>
            <person name="Nagy L.G."/>
            <person name="Henrissat B."/>
            <person name="Grigoriev I.V."/>
            <person name="Yang Z.L."/>
            <person name="Xu J."/>
            <person name="Martin F.M."/>
        </authorList>
    </citation>
    <scope>NUCLEOTIDE SEQUENCE</scope>
    <source>
        <strain evidence="1">KUC20120723A-06</strain>
    </source>
</reference>
<accession>A0ACB8B3D5</accession>
<name>A0ACB8B3D5_9AGAM</name>
<dbReference type="EMBL" id="MU266621">
    <property type="protein sequence ID" value="KAH7919887.1"/>
    <property type="molecule type" value="Genomic_DNA"/>
</dbReference>
<organism evidence="1 2">
    <name type="scientific">Leucogyrophana mollusca</name>
    <dbReference type="NCBI Taxonomy" id="85980"/>
    <lineage>
        <taxon>Eukaryota</taxon>
        <taxon>Fungi</taxon>
        <taxon>Dikarya</taxon>
        <taxon>Basidiomycota</taxon>
        <taxon>Agaricomycotina</taxon>
        <taxon>Agaricomycetes</taxon>
        <taxon>Agaricomycetidae</taxon>
        <taxon>Boletales</taxon>
        <taxon>Boletales incertae sedis</taxon>
        <taxon>Leucogyrophana</taxon>
    </lineage>
</organism>
<evidence type="ECO:0000313" key="2">
    <source>
        <dbReference type="Proteomes" id="UP000790709"/>
    </source>
</evidence>
<proteinExistence type="predicted"/>
<comment type="caution">
    <text evidence="1">The sequence shown here is derived from an EMBL/GenBank/DDBJ whole genome shotgun (WGS) entry which is preliminary data.</text>
</comment>